<evidence type="ECO:0000313" key="2">
    <source>
        <dbReference type="EMBL" id="OGF98885.1"/>
    </source>
</evidence>
<name>A0A1F5YFD6_9BACT</name>
<evidence type="ECO:0008006" key="4">
    <source>
        <dbReference type="Google" id="ProtNLM"/>
    </source>
</evidence>
<dbReference type="AlphaFoldDB" id="A0A1F5YFD6"/>
<proteinExistence type="predicted"/>
<accession>A0A1F5YFD6</accession>
<evidence type="ECO:0000256" key="1">
    <source>
        <dbReference type="SAM" id="SignalP"/>
    </source>
</evidence>
<dbReference type="EMBL" id="MFIV01000057">
    <property type="protein sequence ID" value="OGF98885.1"/>
    <property type="molecule type" value="Genomic_DNA"/>
</dbReference>
<dbReference type="Proteomes" id="UP000176992">
    <property type="component" value="Unassembled WGS sequence"/>
</dbReference>
<protein>
    <recommendedName>
        <fullName evidence="4">DUF3108 domain-containing protein</fullName>
    </recommendedName>
</protein>
<feature type="chain" id="PRO_5009522425" description="DUF3108 domain-containing protein" evidence="1">
    <location>
        <begin position="26"/>
        <end position="255"/>
    </location>
</feature>
<comment type="caution">
    <text evidence="2">The sequence shown here is derived from an EMBL/GenBank/DDBJ whole genome shotgun (WGS) entry which is preliminary data.</text>
</comment>
<evidence type="ECO:0000313" key="3">
    <source>
        <dbReference type="Proteomes" id="UP000176992"/>
    </source>
</evidence>
<gene>
    <name evidence="2" type="ORF">A2Z86_06650</name>
</gene>
<feature type="signal peptide" evidence="1">
    <location>
        <begin position="1"/>
        <end position="25"/>
    </location>
</feature>
<reference evidence="2 3" key="1">
    <citation type="journal article" date="2016" name="Nat. Commun.">
        <title>Thousands of microbial genomes shed light on interconnected biogeochemical processes in an aquifer system.</title>
        <authorList>
            <person name="Anantharaman K."/>
            <person name="Brown C.T."/>
            <person name="Hug L.A."/>
            <person name="Sharon I."/>
            <person name="Castelle C.J."/>
            <person name="Probst A.J."/>
            <person name="Thomas B.C."/>
            <person name="Singh A."/>
            <person name="Wilkins M.J."/>
            <person name="Karaoz U."/>
            <person name="Brodie E.L."/>
            <person name="Williams K.H."/>
            <person name="Hubbard S.S."/>
            <person name="Banfield J.F."/>
        </authorList>
    </citation>
    <scope>NUCLEOTIDE SEQUENCE [LARGE SCALE GENOMIC DNA]</scope>
</reference>
<organism evidence="2 3">
    <name type="scientific">Candidatus Glassbacteria bacterium GWA2_58_10</name>
    <dbReference type="NCBI Taxonomy" id="1817865"/>
    <lineage>
        <taxon>Bacteria</taxon>
        <taxon>Candidatus Glassiibacteriota</taxon>
    </lineage>
</organism>
<sequence>MRRWFRVLLSITFLPLVLLCFCGHDSPVAPTQAEISTLELLPLAQGTRWRYRYFHMSEDYLVNSLGSRRTITRLFGKLDLEVTSGEANVFFGHYHLLAKFSPDSLITEDYERSGVFTTSTNYEVPEARREYDLALDSDTLWYESNGKREYMMPRGFSPGGEINLRLFELPGTSFFDSYLGSAQEVNTGEFLYQTATPGIGTVVRILRNVGVKGLIAEKAIGERTLESNWHEEDLIYNLLLKDPGQIYEVPSRTYW</sequence>
<keyword evidence="1" id="KW-0732">Signal</keyword>